<dbReference type="GO" id="GO:0004029">
    <property type="term" value="F:aldehyde dehydrogenase (NAD+) activity"/>
    <property type="evidence" value="ECO:0007669"/>
    <property type="project" value="UniProtKB-EC"/>
</dbReference>
<dbReference type="InterPro" id="IPR016161">
    <property type="entry name" value="Ald_DH/histidinol_DH"/>
</dbReference>
<dbReference type="AlphaFoldDB" id="A1D0S9"/>
<comment type="similarity">
    <text evidence="1 6">Belongs to the aldehyde dehydrogenase family.</text>
</comment>
<feature type="active site" evidence="5">
    <location>
        <position position="318"/>
    </location>
</feature>
<feature type="region of interest" description="Disordered" evidence="7">
    <location>
        <begin position="1"/>
        <end position="38"/>
    </location>
</feature>
<dbReference type="PROSITE" id="PS00687">
    <property type="entry name" value="ALDEHYDE_DEHYDR_GLU"/>
    <property type="match status" value="1"/>
</dbReference>
<dbReference type="eggNOG" id="KOG2450">
    <property type="taxonomic scope" value="Eukaryota"/>
</dbReference>
<dbReference type="SUPFAM" id="SSF53720">
    <property type="entry name" value="ALDH-like"/>
    <property type="match status" value="1"/>
</dbReference>
<dbReference type="OrthoDB" id="310895at2759"/>
<evidence type="ECO:0000256" key="6">
    <source>
        <dbReference type="RuleBase" id="RU003345"/>
    </source>
</evidence>
<dbReference type="Pfam" id="PF00171">
    <property type="entry name" value="Aldedh"/>
    <property type="match status" value="1"/>
</dbReference>
<dbReference type="InterPro" id="IPR015590">
    <property type="entry name" value="Aldehyde_DH_dom"/>
</dbReference>
<dbReference type="InterPro" id="IPR029510">
    <property type="entry name" value="Ald_DH_CS_GLU"/>
</dbReference>
<dbReference type="Gene3D" id="3.40.605.10">
    <property type="entry name" value="Aldehyde Dehydrogenase, Chain A, domain 1"/>
    <property type="match status" value="1"/>
</dbReference>
<keyword evidence="10" id="KW-1185">Reference proteome</keyword>
<dbReference type="FunFam" id="3.40.605.10:FF:000001">
    <property type="entry name" value="Aldehyde dehydrogenase 1"/>
    <property type="match status" value="1"/>
</dbReference>
<protein>
    <recommendedName>
        <fullName evidence="3">aldehyde dehydrogenase (NAD(+))</fullName>
        <ecNumber evidence="3">1.2.1.3</ecNumber>
    </recommendedName>
</protein>
<dbReference type="RefSeq" id="XP_001266496.1">
    <property type="nucleotide sequence ID" value="XM_001266495.1"/>
</dbReference>
<name>A1D0S9_NEOFI</name>
<proteinExistence type="inferred from homology"/>
<feature type="compositionally biased region" description="Gly residues" evidence="7">
    <location>
        <begin position="1"/>
        <end position="15"/>
    </location>
</feature>
<evidence type="ECO:0000256" key="3">
    <source>
        <dbReference type="ARBA" id="ARBA00024226"/>
    </source>
</evidence>
<accession>A1D0S9</accession>
<dbReference type="STRING" id="331117.A1D0S9"/>
<evidence type="ECO:0000256" key="7">
    <source>
        <dbReference type="SAM" id="MobiDB-lite"/>
    </source>
</evidence>
<dbReference type="FunFam" id="3.40.309.10:FF:000012">
    <property type="entry name" value="Betaine aldehyde dehydrogenase"/>
    <property type="match status" value="1"/>
</dbReference>
<dbReference type="GeneID" id="4592391"/>
<dbReference type="InterPro" id="IPR016160">
    <property type="entry name" value="Ald_DH_CS_CYS"/>
</dbReference>
<evidence type="ECO:0000256" key="5">
    <source>
        <dbReference type="PROSITE-ProRule" id="PRU10007"/>
    </source>
</evidence>
<reference evidence="10" key="1">
    <citation type="journal article" date="2008" name="PLoS Genet.">
        <title>Genomic islands in the pathogenic filamentous fungus Aspergillus fumigatus.</title>
        <authorList>
            <person name="Fedorova N.D."/>
            <person name="Khaldi N."/>
            <person name="Joardar V.S."/>
            <person name="Maiti R."/>
            <person name="Amedeo P."/>
            <person name="Anderson M.J."/>
            <person name="Crabtree J."/>
            <person name="Silva J.C."/>
            <person name="Badger J.H."/>
            <person name="Albarraq A."/>
            <person name="Angiuoli S."/>
            <person name="Bussey H."/>
            <person name="Bowyer P."/>
            <person name="Cotty P.J."/>
            <person name="Dyer P.S."/>
            <person name="Egan A."/>
            <person name="Galens K."/>
            <person name="Fraser-Liggett C.M."/>
            <person name="Haas B.J."/>
            <person name="Inman J.M."/>
            <person name="Kent R."/>
            <person name="Lemieux S."/>
            <person name="Malavazi I."/>
            <person name="Orvis J."/>
            <person name="Roemer T."/>
            <person name="Ronning C.M."/>
            <person name="Sundaram J.P."/>
            <person name="Sutton G."/>
            <person name="Turner G."/>
            <person name="Venter J.C."/>
            <person name="White O.R."/>
            <person name="Whitty B.R."/>
            <person name="Youngman P."/>
            <person name="Wolfe K.H."/>
            <person name="Goldman G.H."/>
            <person name="Wortman J.R."/>
            <person name="Jiang B."/>
            <person name="Denning D.W."/>
            <person name="Nierman W.C."/>
        </authorList>
    </citation>
    <scope>NUCLEOTIDE SEQUENCE [LARGE SCALE GENOMIC DNA]</scope>
    <source>
        <strain evidence="10">ATCC 1020 / DSM 3700 / CBS 544.65 / FGSC A1164 / JCM 1740 / NRRL 181 / WB 181</strain>
    </source>
</reference>
<dbReference type="InterPro" id="IPR016163">
    <property type="entry name" value="Ald_DH_C"/>
</dbReference>
<evidence type="ECO:0000313" key="9">
    <source>
        <dbReference type="EMBL" id="EAW24599.1"/>
    </source>
</evidence>
<evidence type="ECO:0000256" key="1">
    <source>
        <dbReference type="ARBA" id="ARBA00009986"/>
    </source>
</evidence>
<evidence type="ECO:0000256" key="4">
    <source>
        <dbReference type="ARBA" id="ARBA00049194"/>
    </source>
</evidence>
<dbReference type="EMBL" id="DS027686">
    <property type="protein sequence ID" value="EAW24599.1"/>
    <property type="molecule type" value="Genomic_DNA"/>
</dbReference>
<dbReference type="KEGG" id="nfi:NFIA_041770"/>
<organism evidence="9 10">
    <name type="scientific">Neosartorya fischeri (strain ATCC 1020 / DSM 3700 / CBS 544.65 / FGSC A1164 / JCM 1740 / NRRL 181 / WB 181)</name>
    <name type="common">Aspergillus fischerianus</name>
    <dbReference type="NCBI Taxonomy" id="331117"/>
    <lineage>
        <taxon>Eukaryota</taxon>
        <taxon>Fungi</taxon>
        <taxon>Dikarya</taxon>
        <taxon>Ascomycota</taxon>
        <taxon>Pezizomycotina</taxon>
        <taxon>Eurotiomycetes</taxon>
        <taxon>Eurotiomycetidae</taxon>
        <taxon>Eurotiales</taxon>
        <taxon>Aspergillaceae</taxon>
        <taxon>Aspergillus</taxon>
        <taxon>Aspergillus subgen. Fumigati</taxon>
    </lineage>
</organism>
<evidence type="ECO:0000256" key="2">
    <source>
        <dbReference type="ARBA" id="ARBA00023002"/>
    </source>
</evidence>
<dbReference type="EC" id="1.2.1.3" evidence="3"/>
<dbReference type="InterPro" id="IPR016162">
    <property type="entry name" value="Ald_DH_N"/>
</dbReference>
<sequence>MGKMGGGTSGMGGAGLSATWVPQTPFRPSPVPLPRPRRPGCSMRAIGPLLKTIGCEQDIGSVITDIIMTTPEIETRLFIDGEFVPSLDGSKFKVTNPFTGETVAEVSEAKAEDVNRAVESAKRVFPTWSGLDGSDRRRLMLRLADLVDEHAAEFARLEALSMGKPVSTYMDQVMGTATLRYYAGKALDIHGVTSLTSKNHLNISIRQPYGVTGAIIPWNVPVIMICFKVGPALIAGNTLVLKSSEKAPLTSLLFARLAKEAGFPPGVLNVLSGFGLPCGDAIARHMDIRKIAFTGSTKTGKLIQKAAVDSNLKSCTLELGGKSPLIVFEDADLEKAAKVAAFSIVFNSGQVCMASSRVYIQENVADQFKKLYAQAIQAVAGQAGNPLEATTGFGPQADKQQFESISKYLQEAQKDGLKRLPIGELTPRDGGNFVSPIVFHDVPEDHSIMKDEIFGAVSCLNTFSSEDDVIRAANDSEYGLYASVFTRDINRAIRVAKCFEAGSIGVNTSSPYYCQDLPLGGFKGSGTGRELGDEGLEAWTEVKSIYISLS</sequence>
<dbReference type="PROSITE" id="PS00070">
    <property type="entry name" value="ALDEHYDE_DEHYDR_CYS"/>
    <property type="match status" value="1"/>
</dbReference>
<feature type="compositionally biased region" description="Pro residues" evidence="7">
    <location>
        <begin position="25"/>
        <end position="34"/>
    </location>
</feature>
<dbReference type="OMA" id="QVCMASS"/>
<dbReference type="VEuPathDB" id="FungiDB:NFIA_041770"/>
<keyword evidence="2 6" id="KW-0560">Oxidoreductase</keyword>
<comment type="catalytic activity">
    <reaction evidence="4">
        <text>an aldehyde + NAD(+) + H2O = a carboxylate + NADH + 2 H(+)</text>
        <dbReference type="Rhea" id="RHEA:16185"/>
        <dbReference type="ChEBI" id="CHEBI:15377"/>
        <dbReference type="ChEBI" id="CHEBI:15378"/>
        <dbReference type="ChEBI" id="CHEBI:17478"/>
        <dbReference type="ChEBI" id="CHEBI:29067"/>
        <dbReference type="ChEBI" id="CHEBI:57540"/>
        <dbReference type="ChEBI" id="CHEBI:57945"/>
        <dbReference type="EC" id="1.2.1.3"/>
    </reaction>
</comment>
<dbReference type="HOGENOM" id="CLU_005391_0_1_1"/>
<evidence type="ECO:0000259" key="8">
    <source>
        <dbReference type="Pfam" id="PF00171"/>
    </source>
</evidence>
<dbReference type="PANTHER" id="PTHR11699">
    <property type="entry name" value="ALDEHYDE DEHYDROGENASE-RELATED"/>
    <property type="match status" value="1"/>
</dbReference>
<evidence type="ECO:0000313" key="10">
    <source>
        <dbReference type="Proteomes" id="UP000006702"/>
    </source>
</evidence>
<dbReference type="Proteomes" id="UP000006702">
    <property type="component" value="Unassembled WGS sequence"/>
</dbReference>
<dbReference type="Gene3D" id="3.40.309.10">
    <property type="entry name" value="Aldehyde Dehydrogenase, Chain A, domain 2"/>
    <property type="match status" value="1"/>
</dbReference>
<feature type="domain" description="Aldehyde dehydrogenase" evidence="8">
    <location>
        <begin position="88"/>
        <end position="545"/>
    </location>
</feature>
<gene>
    <name evidence="9" type="ORF">NFIA_041770</name>
</gene>